<name>A0ABD1ZME9_9MARC</name>
<feature type="transmembrane region" description="Helical" evidence="1">
    <location>
        <begin position="67"/>
        <end position="94"/>
    </location>
</feature>
<organism evidence="2 3">
    <name type="scientific">Riccia fluitans</name>
    <dbReference type="NCBI Taxonomy" id="41844"/>
    <lineage>
        <taxon>Eukaryota</taxon>
        <taxon>Viridiplantae</taxon>
        <taxon>Streptophyta</taxon>
        <taxon>Embryophyta</taxon>
        <taxon>Marchantiophyta</taxon>
        <taxon>Marchantiopsida</taxon>
        <taxon>Marchantiidae</taxon>
        <taxon>Marchantiales</taxon>
        <taxon>Ricciaceae</taxon>
        <taxon>Riccia</taxon>
    </lineage>
</organism>
<gene>
    <name evidence="2" type="ORF">R1flu_020761</name>
</gene>
<sequence>MDQKVAAFDSRDSGDTFGRVLVPNQFNERVALFKEEIWHQVLGSPWSKQIGRSLCVLRYLENVPVPAVGLGLSGAILFVALTPGIASILPLLVLPWKLELLKRSKVAPTSGVEIS</sequence>
<protein>
    <recommendedName>
        <fullName evidence="4">PRA1 family protein</fullName>
    </recommendedName>
</protein>
<evidence type="ECO:0000313" key="2">
    <source>
        <dbReference type="EMBL" id="KAL2652633.1"/>
    </source>
</evidence>
<keyword evidence="1" id="KW-0472">Membrane</keyword>
<dbReference type="Proteomes" id="UP001605036">
    <property type="component" value="Unassembled WGS sequence"/>
</dbReference>
<evidence type="ECO:0000256" key="1">
    <source>
        <dbReference type="SAM" id="Phobius"/>
    </source>
</evidence>
<accession>A0ABD1ZME9</accession>
<keyword evidence="1" id="KW-1133">Transmembrane helix</keyword>
<proteinExistence type="predicted"/>
<reference evidence="2 3" key="1">
    <citation type="submission" date="2024-09" db="EMBL/GenBank/DDBJ databases">
        <title>Chromosome-scale assembly of Riccia fluitans.</title>
        <authorList>
            <person name="Paukszto L."/>
            <person name="Sawicki J."/>
            <person name="Karawczyk K."/>
            <person name="Piernik-Szablinska J."/>
            <person name="Szczecinska M."/>
            <person name="Mazdziarz M."/>
        </authorList>
    </citation>
    <scope>NUCLEOTIDE SEQUENCE [LARGE SCALE GENOMIC DNA]</scope>
    <source>
        <strain evidence="2">Rf_01</strain>
        <tissue evidence="2">Aerial parts of the thallus</tissue>
    </source>
</reference>
<evidence type="ECO:0008006" key="4">
    <source>
        <dbReference type="Google" id="ProtNLM"/>
    </source>
</evidence>
<dbReference type="EMBL" id="JBHFFA010000001">
    <property type="protein sequence ID" value="KAL2652633.1"/>
    <property type="molecule type" value="Genomic_DNA"/>
</dbReference>
<dbReference type="AlphaFoldDB" id="A0ABD1ZME9"/>
<keyword evidence="1" id="KW-0812">Transmembrane</keyword>
<evidence type="ECO:0000313" key="3">
    <source>
        <dbReference type="Proteomes" id="UP001605036"/>
    </source>
</evidence>
<comment type="caution">
    <text evidence="2">The sequence shown here is derived from an EMBL/GenBank/DDBJ whole genome shotgun (WGS) entry which is preliminary data.</text>
</comment>
<keyword evidence="3" id="KW-1185">Reference proteome</keyword>